<name>A0ACC3B6I1_9EURO</name>
<dbReference type="EMBL" id="JAOPJF010000020">
    <property type="protein sequence ID" value="KAK1146031.1"/>
    <property type="molecule type" value="Genomic_DNA"/>
</dbReference>
<evidence type="ECO:0000313" key="2">
    <source>
        <dbReference type="Proteomes" id="UP001177260"/>
    </source>
</evidence>
<accession>A0ACC3B6I1</accession>
<comment type="caution">
    <text evidence="1">The sequence shown here is derived from an EMBL/GenBank/DDBJ whole genome shotgun (WGS) entry which is preliminary data.</text>
</comment>
<reference evidence="1 2" key="1">
    <citation type="journal article" date="2023" name="ACS Omega">
        <title>Identification of the Neoaspergillic Acid Biosynthesis Gene Cluster by Establishing an In Vitro CRISPR-Ribonucleoprotein Genetic System in Aspergillus melleus.</title>
        <authorList>
            <person name="Yuan B."/>
            <person name="Grau M.F."/>
            <person name="Murata R.M."/>
            <person name="Torok T."/>
            <person name="Venkateswaran K."/>
            <person name="Stajich J.E."/>
            <person name="Wang C.C.C."/>
        </authorList>
    </citation>
    <scope>NUCLEOTIDE SEQUENCE [LARGE SCALE GENOMIC DNA]</scope>
    <source>
        <strain evidence="1 2">IMV 1140</strain>
    </source>
</reference>
<sequence>MSRISQLTRIVTPSFREGVLDFWFQRQKPGASPVLPGQSDMARWFSRDTEFDKSCTRQFLPALEAIREANVTATELRTALNLTSPLDWLSTLLLLDQMSRNCYRDLQSAIVFTKFDPLASELALQAIKHGVPDSRPIKYQLAYRLWFYLPLMHTENLETHKLAMCQYEKMSNDAEELIRNGEDSSMDPETEDCYRVFSQKPDTIRDYIKRCTDEEVNHTDLIERFGRYPHRNKPLGRTPTEAEIAYLKNGGQTFGAKADYDN</sequence>
<gene>
    <name evidence="1" type="ORF">N8T08_003679</name>
</gene>
<organism evidence="1 2">
    <name type="scientific">Aspergillus melleus</name>
    <dbReference type="NCBI Taxonomy" id="138277"/>
    <lineage>
        <taxon>Eukaryota</taxon>
        <taxon>Fungi</taxon>
        <taxon>Dikarya</taxon>
        <taxon>Ascomycota</taxon>
        <taxon>Pezizomycotina</taxon>
        <taxon>Eurotiomycetes</taxon>
        <taxon>Eurotiomycetidae</taxon>
        <taxon>Eurotiales</taxon>
        <taxon>Aspergillaceae</taxon>
        <taxon>Aspergillus</taxon>
        <taxon>Aspergillus subgen. Circumdati</taxon>
    </lineage>
</organism>
<dbReference type="Proteomes" id="UP001177260">
    <property type="component" value="Unassembled WGS sequence"/>
</dbReference>
<protein>
    <submittedName>
        <fullName evidence="1">Uncharacterized protein</fullName>
    </submittedName>
</protein>
<proteinExistence type="predicted"/>
<evidence type="ECO:0000313" key="1">
    <source>
        <dbReference type="EMBL" id="KAK1146031.1"/>
    </source>
</evidence>
<keyword evidence="2" id="KW-1185">Reference proteome</keyword>